<gene>
    <name evidence="4" type="ORF">NP233_g1037</name>
</gene>
<proteinExistence type="predicted"/>
<protein>
    <recommendedName>
        <fullName evidence="3">DUF6534 domain-containing protein</fullName>
    </recommendedName>
</protein>
<feature type="transmembrane region" description="Helical" evidence="2">
    <location>
        <begin position="232"/>
        <end position="249"/>
    </location>
</feature>
<dbReference type="Proteomes" id="UP001213000">
    <property type="component" value="Unassembled WGS sequence"/>
</dbReference>
<accession>A0AAD5W3L3</accession>
<feature type="transmembrane region" description="Helical" evidence="2">
    <location>
        <begin position="198"/>
        <end position="220"/>
    </location>
</feature>
<reference evidence="4" key="1">
    <citation type="submission" date="2022-07" db="EMBL/GenBank/DDBJ databases">
        <title>Genome Sequence of Leucocoprinus birnbaumii.</title>
        <authorList>
            <person name="Buettner E."/>
        </authorList>
    </citation>
    <scope>NUCLEOTIDE SEQUENCE</scope>
    <source>
        <strain evidence="4">VT141</strain>
    </source>
</reference>
<evidence type="ECO:0000256" key="1">
    <source>
        <dbReference type="SAM" id="MobiDB-lite"/>
    </source>
</evidence>
<evidence type="ECO:0000313" key="5">
    <source>
        <dbReference type="Proteomes" id="UP001213000"/>
    </source>
</evidence>
<comment type="caution">
    <text evidence="4">The sequence shown here is derived from an EMBL/GenBank/DDBJ whole genome shotgun (WGS) entry which is preliminary data.</text>
</comment>
<keyword evidence="5" id="KW-1185">Reference proteome</keyword>
<keyword evidence="2" id="KW-0472">Membrane</keyword>
<dbReference type="PANTHER" id="PTHR40465">
    <property type="entry name" value="CHROMOSOME 1, WHOLE GENOME SHOTGUN SEQUENCE"/>
    <property type="match status" value="1"/>
</dbReference>
<sequence length="344" mass="37735">MKRYECGDTHVVLPNLSMATLENEVPKSIAAVTGPVVRALLQIETIECNQKVAVHLLFLLDTVQTVFTMEDTFYWFGYHFGDTRRLYEFHFAAIDIPALDALIALLVQMVYCWRISALRGWKAIPLVTASICVLSGAVASLWAYGISDSKACSISARAIVFRLRALTDIIIAVSMTYINDSIGMSRSLGRKIVRLLTLILETNTITAVVAIETAVIFYVRSIAPPTTNIYEPGGYLLGKLYSNCFMILLNQRRSHRSTALPTTVESGIVPAFSVELTSLPTSSASRAQGSSTMCEHSNSAKLLAYRSGNIDNGTGSDRSLSEIEFAEPPTDLVGRMDNSSREEA</sequence>
<feature type="region of interest" description="Disordered" evidence="1">
    <location>
        <begin position="313"/>
        <end position="344"/>
    </location>
</feature>
<feature type="transmembrane region" description="Helical" evidence="2">
    <location>
        <begin position="89"/>
        <end position="111"/>
    </location>
</feature>
<feature type="transmembrane region" description="Helical" evidence="2">
    <location>
        <begin position="159"/>
        <end position="178"/>
    </location>
</feature>
<dbReference type="AlphaFoldDB" id="A0AAD5W3L3"/>
<evidence type="ECO:0000259" key="3">
    <source>
        <dbReference type="Pfam" id="PF20152"/>
    </source>
</evidence>
<organism evidence="4 5">
    <name type="scientific">Leucocoprinus birnbaumii</name>
    <dbReference type="NCBI Taxonomy" id="56174"/>
    <lineage>
        <taxon>Eukaryota</taxon>
        <taxon>Fungi</taxon>
        <taxon>Dikarya</taxon>
        <taxon>Basidiomycota</taxon>
        <taxon>Agaricomycotina</taxon>
        <taxon>Agaricomycetes</taxon>
        <taxon>Agaricomycetidae</taxon>
        <taxon>Agaricales</taxon>
        <taxon>Agaricineae</taxon>
        <taxon>Agaricaceae</taxon>
        <taxon>Leucocoprinus</taxon>
    </lineage>
</organism>
<keyword evidence="2" id="KW-1133">Transmembrane helix</keyword>
<dbReference type="Pfam" id="PF20152">
    <property type="entry name" value="DUF6534"/>
    <property type="match status" value="1"/>
</dbReference>
<feature type="domain" description="DUF6534" evidence="3">
    <location>
        <begin position="165"/>
        <end position="254"/>
    </location>
</feature>
<name>A0AAD5W3L3_9AGAR</name>
<feature type="transmembrane region" description="Helical" evidence="2">
    <location>
        <begin position="123"/>
        <end position="147"/>
    </location>
</feature>
<evidence type="ECO:0000313" key="4">
    <source>
        <dbReference type="EMBL" id="KAJ3575532.1"/>
    </source>
</evidence>
<evidence type="ECO:0000256" key="2">
    <source>
        <dbReference type="SAM" id="Phobius"/>
    </source>
</evidence>
<dbReference type="EMBL" id="JANIEX010000034">
    <property type="protein sequence ID" value="KAJ3575532.1"/>
    <property type="molecule type" value="Genomic_DNA"/>
</dbReference>
<dbReference type="PANTHER" id="PTHR40465:SF1">
    <property type="entry name" value="DUF6534 DOMAIN-CONTAINING PROTEIN"/>
    <property type="match status" value="1"/>
</dbReference>
<feature type="transmembrane region" description="Helical" evidence="2">
    <location>
        <begin position="52"/>
        <end position="69"/>
    </location>
</feature>
<dbReference type="InterPro" id="IPR045339">
    <property type="entry name" value="DUF6534"/>
</dbReference>
<keyword evidence="2" id="KW-0812">Transmembrane</keyword>